<comment type="caution">
    <text evidence="3">The sequence shown here is derived from an EMBL/GenBank/DDBJ whole genome shotgun (WGS) entry which is preliminary data.</text>
</comment>
<dbReference type="InterPro" id="IPR025411">
    <property type="entry name" value="DUF4136"/>
</dbReference>
<reference evidence="3 4" key="1">
    <citation type="submission" date="2018-03" db="EMBL/GenBank/DDBJ databases">
        <title>Draft Genome Sequences of the Obligatory Marine Myxobacteria Enhygromyxa salina SWB007.</title>
        <authorList>
            <person name="Poehlein A."/>
            <person name="Moghaddam J.A."/>
            <person name="Harms H."/>
            <person name="Alanjari M."/>
            <person name="Koenig G.M."/>
            <person name="Daniel R."/>
            <person name="Schaeberle T.F."/>
        </authorList>
    </citation>
    <scope>NUCLEOTIDE SEQUENCE [LARGE SCALE GENOMIC DNA]</scope>
    <source>
        <strain evidence="3 4">SWB007</strain>
    </source>
</reference>
<dbReference type="Pfam" id="PF13590">
    <property type="entry name" value="DUF4136"/>
    <property type="match status" value="1"/>
</dbReference>
<evidence type="ECO:0000313" key="3">
    <source>
        <dbReference type="EMBL" id="PRQ10005.1"/>
    </source>
</evidence>
<feature type="chain" id="PRO_5015456302" description="DUF4136 domain-containing protein" evidence="1">
    <location>
        <begin position="24"/>
        <end position="178"/>
    </location>
</feature>
<dbReference type="OrthoDB" id="5420377at2"/>
<gene>
    <name evidence="3" type="ORF">ENSA7_02110</name>
</gene>
<feature type="domain" description="DUF4136" evidence="2">
    <location>
        <begin position="30"/>
        <end position="177"/>
    </location>
</feature>
<evidence type="ECO:0000259" key="2">
    <source>
        <dbReference type="Pfam" id="PF13590"/>
    </source>
</evidence>
<evidence type="ECO:0000313" key="4">
    <source>
        <dbReference type="Proteomes" id="UP000238823"/>
    </source>
</evidence>
<dbReference type="EMBL" id="PVNL01000004">
    <property type="protein sequence ID" value="PRQ10005.1"/>
    <property type="molecule type" value="Genomic_DNA"/>
</dbReference>
<dbReference type="Gene3D" id="3.30.160.670">
    <property type="match status" value="1"/>
</dbReference>
<protein>
    <recommendedName>
        <fullName evidence="2">DUF4136 domain-containing protein</fullName>
    </recommendedName>
</protein>
<dbReference type="Proteomes" id="UP000238823">
    <property type="component" value="Unassembled WGS sequence"/>
</dbReference>
<accession>A0A2S9YY29</accession>
<sequence length="178" mass="19795">MSRPLTRVGLFALALILMAPLSACTQQFRVETQIAEGLDFSRYQTYRWITDDLVLIQPGTGEETIRNIENEKRIRAAVERELTARGLRKVEGDDAQLLVAFTVGTHVRYQIKGGRTGLDLVTGGPASVTRGVLSLYVFDRAREAQVWSAWTKKDLEPGTDPDTVIKAAVSALMTEFPR</sequence>
<proteinExistence type="predicted"/>
<name>A0A2S9YY29_9BACT</name>
<organism evidence="3 4">
    <name type="scientific">Enhygromyxa salina</name>
    <dbReference type="NCBI Taxonomy" id="215803"/>
    <lineage>
        <taxon>Bacteria</taxon>
        <taxon>Pseudomonadati</taxon>
        <taxon>Myxococcota</taxon>
        <taxon>Polyangia</taxon>
        <taxon>Nannocystales</taxon>
        <taxon>Nannocystaceae</taxon>
        <taxon>Enhygromyxa</taxon>
    </lineage>
</organism>
<dbReference type="RefSeq" id="WP_106087316.1">
    <property type="nucleotide sequence ID" value="NZ_PVNL01000004.1"/>
</dbReference>
<evidence type="ECO:0000256" key="1">
    <source>
        <dbReference type="SAM" id="SignalP"/>
    </source>
</evidence>
<keyword evidence="1" id="KW-0732">Signal</keyword>
<feature type="signal peptide" evidence="1">
    <location>
        <begin position="1"/>
        <end position="23"/>
    </location>
</feature>
<dbReference type="AlphaFoldDB" id="A0A2S9YY29"/>